<dbReference type="SUPFAM" id="SSF47473">
    <property type="entry name" value="EF-hand"/>
    <property type="match status" value="1"/>
</dbReference>
<feature type="compositionally biased region" description="Basic and acidic residues" evidence="1">
    <location>
        <begin position="77"/>
        <end position="87"/>
    </location>
</feature>
<dbReference type="RefSeq" id="WP_215342874.1">
    <property type="nucleotide sequence ID" value="NZ_JAGSGD010000001.1"/>
</dbReference>
<comment type="caution">
    <text evidence="4">The sequence shown here is derived from an EMBL/GenBank/DDBJ whole genome shotgun (WGS) entry which is preliminary data.</text>
</comment>
<proteinExistence type="predicted"/>
<dbReference type="InterPro" id="IPR002048">
    <property type="entry name" value="EF_hand_dom"/>
</dbReference>
<dbReference type="PROSITE" id="PS00018">
    <property type="entry name" value="EF_HAND_1"/>
    <property type="match status" value="2"/>
</dbReference>
<organism evidence="4 5">
    <name type="scientific">Phenylobacterium glaciei</name>
    <dbReference type="NCBI Taxonomy" id="2803784"/>
    <lineage>
        <taxon>Bacteria</taxon>
        <taxon>Pseudomonadati</taxon>
        <taxon>Pseudomonadota</taxon>
        <taxon>Alphaproteobacteria</taxon>
        <taxon>Caulobacterales</taxon>
        <taxon>Caulobacteraceae</taxon>
        <taxon>Phenylobacterium</taxon>
    </lineage>
</organism>
<evidence type="ECO:0000313" key="5">
    <source>
        <dbReference type="Proteomes" id="UP000622580"/>
    </source>
</evidence>
<dbReference type="Gene3D" id="1.10.238.10">
    <property type="entry name" value="EF-hand"/>
    <property type="match status" value="2"/>
</dbReference>
<evidence type="ECO:0000256" key="2">
    <source>
        <dbReference type="SAM" id="SignalP"/>
    </source>
</evidence>
<keyword evidence="2" id="KW-0732">Signal</keyword>
<gene>
    <name evidence="4" type="ORF">JKL49_18165</name>
</gene>
<dbReference type="Pfam" id="PF13202">
    <property type="entry name" value="EF-hand_5"/>
    <property type="match status" value="2"/>
</dbReference>
<dbReference type="PROSITE" id="PS50222">
    <property type="entry name" value="EF_HAND_2"/>
    <property type="match status" value="1"/>
</dbReference>
<dbReference type="Proteomes" id="UP000622580">
    <property type="component" value="Unassembled WGS sequence"/>
</dbReference>
<feature type="domain" description="EF-hand" evidence="3">
    <location>
        <begin position="52"/>
        <end position="87"/>
    </location>
</feature>
<feature type="region of interest" description="Disordered" evidence="1">
    <location>
        <begin position="77"/>
        <end position="100"/>
    </location>
</feature>
<protein>
    <recommendedName>
        <fullName evidence="3">EF-hand domain-containing protein</fullName>
    </recommendedName>
</protein>
<evidence type="ECO:0000256" key="1">
    <source>
        <dbReference type="SAM" id="MobiDB-lite"/>
    </source>
</evidence>
<accession>A0A941D465</accession>
<sequence length="143" mass="15344">MKSLVLAALATALLAACAPRAAEKTVAAIDPKTSAMADTTPARLAKPQTLNQMLARARERFAAADLNQDGKVTTEELEQARADRDVSNPRWGAGGRLMRADTDTDGEITLADVETHTRDRFTRLDADKSGVVTGEELRAARPN</sequence>
<feature type="signal peptide" evidence="2">
    <location>
        <begin position="1"/>
        <end position="21"/>
    </location>
</feature>
<reference evidence="4" key="1">
    <citation type="submission" date="2021-04" db="EMBL/GenBank/DDBJ databases">
        <title>Draft genome assembly of strain Phenylobacterium sp. 20VBR1 using MiniION and Illumina platforms.</title>
        <authorList>
            <person name="Thomas F.A."/>
            <person name="Krishnan K.P."/>
            <person name="Sinha R.K."/>
        </authorList>
    </citation>
    <scope>NUCLEOTIDE SEQUENCE</scope>
    <source>
        <strain evidence="4">20VBR1</strain>
    </source>
</reference>
<evidence type="ECO:0000259" key="3">
    <source>
        <dbReference type="PROSITE" id="PS50222"/>
    </source>
</evidence>
<dbReference type="AlphaFoldDB" id="A0A941D465"/>
<dbReference type="InterPro" id="IPR018247">
    <property type="entry name" value="EF_Hand_1_Ca_BS"/>
</dbReference>
<keyword evidence="5" id="KW-1185">Reference proteome</keyword>
<dbReference type="InterPro" id="IPR011992">
    <property type="entry name" value="EF-hand-dom_pair"/>
</dbReference>
<evidence type="ECO:0000313" key="4">
    <source>
        <dbReference type="EMBL" id="MBR7621324.1"/>
    </source>
</evidence>
<feature type="chain" id="PRO_5037438002" description="EF-hand domain-containing protein" evidence="2">
    <location>
        <begin position="22"/>
        <end position="143"/>
    </location>
</feature>
<name>A0A941D465_9CAUL</name>
<dbReference type="PROSITE" id="PS51257">
    <property type="entry name" value="PROKAR_LIPOPROTEIN"/>
    <property type="match status" value="1"/>
</dbReference>
<dbReference type="GO" id="GO:0005509">
    <property type="term" value="F:calcium ion binding"/>
    <property type="evidence" value="ECO:0007669"/>
    <property type="project" value="InterPro"/>
</dbReference>
<dbReference type="EMBL" id="JAGSGD010000001">
    <property type="protein sequence ID" value="MBR7621324.1"/>
    <property type="molecule type" value="Genomic_DNA"/>
</dbReference>